<protein>
    <submittedName>
        <fullName evidence="4">HlyD family efflux transporter periplasmic adaptor subunit</fullName>
    </submittedName>
</protein>
<feature type="coiled-coil region" evidence="3">
    <location>
        <begin position="353"/>
        <end position="380"/>
    </location>
</feature>
<comment type="caution">
    <text evidence="4">The sequence shown here is derived from an EMBL/GenBank/DDBJ whole genome shotgun (WGS) entry which is preliminary data.</text>
</comment>
<dbReference type="AlphaFoldDB" id="A0AAE3D8N0"/>
<dbReference type="PANTHER" id="PTHR32347:SF23">
    <property type="entry name" value="BLL5650 PROTEIN"/>
    <property type="match status" value="1"/>
</dbReference>
<reference evidence="4 5" key="1">
    <citation type="submission" date="2021-10" db="EMBL/GenBank/DDBJ databases">
        <title>Anaerobic single-cell dispensing facilitates the cultivation of human gut bacteria.</title>
        <authorList>
            <person name="Afrizal A."/>
        </authorList>
    </citation>
    <scope>NUCLEOTIDE SEQUENCE [LARGE SCALE GENOMIC DNA]</scope>
    <source>
        <strain evidence="4 5">CLA-AA-H273</strain>
    </source>
</reference>
<dbReference type="EMBL" id="JAJEPV010000019">
    <property type="protein sequence ID" value="MCC2119746.1"/>
    <property type="molecule type" value="Genomic_DNA"/>
</dbReference>
<dbReference type="PANTHER" id="PTHR32347">
    <property type="entry name" value="EFFLUX SYSTEM COMPONENT YKNX-RELATED"/>
    <property type="match status" value="1"/>
</dbReference>
<evidence type="ECO:0000256" key="1">
    <source>
        <dbReference type="ARBA" id="ARBA00004196"/>
    </source>
</evidence>
<feature type="coiled-coil region" evidence="3">
    <location>
        <begin position="268"/>
        <end position="323"/>
    </location>
</feature>
<feature type="coiled-coil region" evidence="3">
    <location>
        <begin position="164"/>
        <end position="198"/>
    </location>
</feature>
<dbReference type="InterPro" id="IPR050465">
    <property type="entry name" value="UPF0194_transport"/>
</dbReference>
<organism evidence="4 5">
    <name type="scientific">Waltera acetigignens</name>
    <dbReference type="NCBI Taxonomy" id="2981769"/>
    <lineage>
        <taxon>Bacteria</taxon>
        <taxon>Bacillati</taxon>
        <taxon>Bacillota</taxon>
        <taxon>Clostridia</taxon>
        <taxon>Lachnospirales</taxon>
        <taxon>Lachnospiraceae</taxon>
        <taxon>Waltera</taxon>
    </lineage>
</organism>
<feature type="coiled-coil region" evidence="3">
    <location>
        <begin position="110"/>
        <end position="137"/>
    </location>
</feature>
<keyword evidence="5" id="KW-1185">Reference proteome</keyword>
<gene>
    <name evidence="4" type="ORF">LKD75_09135</name>
</gene>
<dbReference type="Proteomes" id="UP001197795">
    <property type="component" value="Unassembled WGS sequence"/>
</dbReference>
<comment type="subcellular location">
    <subcellularLocation>
        <location evidence="1">Cell envelope</location>
    </subcellularLocation>
</comment>
<evidence type="ECO:0000313" key="5">
    <source>
        <dbReference type="Proteomes" id="UP001197795"/>
    </source>
</evidence>
<dbReference type="RefSeq" id="WP_227733270.1">
    <property type="nucleotide sequence ID" value="NZ_JAJEPV010000019.1"/>
</dbReference>
<dbReference type="GO" id="GO:0030313">
    <property type="term" value="C:cell envelope"/>
    <property type="evidence" value="ECO:0007669"/>
    <property type="project" value="UniProtKB-SubCell"/>
</dbReference>
<name>A0AAE3D8N0_9FIRM</name>
<dbReference type="Gene3D" id="2.40.30.170">
    <property type="match status" value="1"/>
</dbReference>
<evidence type="ECO:0000313" key="4">
    <source>
        <dbReference type="EMBL" id="MCC2119746.1"/>
    </source>
</evidence>
<sequence length="519" mass="56736">MKNKEIKQIIFSRKKNKKWIIIALVLVLTLSGGSVATVMILHKNSSRSEFTLPDNLAGLNFTEDMIAASGVTNVGITEETFDVENLTTVLEIEEVYAASGEEVTVGDKILKLTEDSVEEARKELERALEDAELAYRTGAIEYEQDLITAEYTRNSAILTGQQAKEVYDETVASLQSAVTRAEEELQDAEDDIAEYESYVNDGSYKSYFKVDEYQAIYDENLKALTDKMDEWGISWSQVTGGSAGSVQAGGTAGNVLGSSGQDSNSSNVKTLASLYSILEQNLKDLEEAQEKYEDAVTNASFNLQTLQLKLPSLQQAVTEAKENYEIQLAQAKLTYETSQSGAERAESDYNTTVEKAKSDLAALKSTYEDAKENLELFESSVGDGYFYASEDGTILRTMVRAEQALTSDAVVFVYSNPKELTVTVSVDQSDITKLTVGDSAYVQSSAGSGYTGVITAIDPVSSSDSRTSVIYSVTVQINVEDEEDSLSANESVTVVFGMTEEEIEQLQQRQSMQGGQTQS</sequence>
<evidence type="ECO:0000256" key="3">
    <source>
        <dbReference type="SAM" id="Coils"/>
    </source>
</evidence>
<keyword evidence="2 3" id="KW-0175">Coiled coil</keyword>
<proteinExistence type="predicted"/>
<accession>A0AAE3D8N0</accession>
<evidence type="ECO:0000256" key="2">
    <source>
        <dbReference type="ARBA" id="ARBA00023054"/>
    </source>
</evidence>